<evidence type="ECO:0000313" key="2">
    <source>
        <dbReference type="Proteomes" id="UP001596392"/>
    </source>
</evidence>
<gene>
    <name evidence="1" type="ORF">ACFQO7_34140</name>
</gene>
<accession>A0ABW2H5K5</accession>
<protein>
    <submittedName>
        <fullName evidence="1">Tetratricopeptide repeat protein</fullName>
    </submittedName>
</protein>
<evidence type="ECO:0000313" key="1">
    <source>
        <dbReference type="EMBL" id="MFC7247530.1"/>
    </source>
</evidence>
<sequence length="268" mass="28402">MSDRRRAAAVSALRSGFLEEALTLADSCRPGRPLPDVDESTQRFVVLADLAIESGAVEDAERCLRAGLEHYTGRSPNVRAVMELRRRIALLLVAQGRVTEALSQLREITAATQQAFGLSDLQFGLAVNSLGVALRWTGDLAGARACFAAAAEAFAVTGPDSEHTATVLLNLSELSMATGDPSSGLRGARRAVAIWERHADGSDLNLGAAVANLGRLLYETGEPSEAARCFSRAADLLAGHLGEDHPEVVTHRHNQSIASAEAAEMHGQ</sequence>
<keyword evidence="2" id="KW-1185">Reference proteome</keyword>
<dbReference type="RefSeq" id="WP_376810254.1">
    <property type="nucleotide sequence ID" value="NZ_JBHTAC010000058.1"/>
</dbReference>
<dbReference type="Pfam" id="PF13374">
    <property type="entry name" value="TPR_10"/>
    <property type="match status" value="1"/>
</dbReference>
<dbReference type="EMBL" id="JBHTAC010000058">
    <property type="protein sequence ID" value="MFC7247530.1"/>
    <property type="molecule type" value="Genomic_DNA"/>
</dbReference>
<proteinExistence type="predicted"/>
<dbReference type="SUPFAM" id="SSF48452">
    <property type="entry name" value="TPR-like"/>
    <property type="match status" value="2"/>
</dbReference>
<dbReference type="PANTHER" id="PTHR47691">
    <property type="entry name" value="REGULATOR-RELATED"/>
    <property type="match status" value="1"/>
</dbReference>
<organism evidence="1 2">
    <name type="scientific">Catellatospora aurea</name>
    <dbReference type="NCBI Taxonomy" id="1337874"/>
    <lineage>
        <taxon>Bacteria</taxon>
        <taxon>Bacillati</taxon>
        <taxon>Actinomycetota</taxon>
        <taxon>Actinomycetes</taxon>
        <taxon>Micromonosporales</taxon>
        <taxon>Micromonosporaceae</taxon>
        <taxon>Catellatospora</taxon>
    </lineage>
</organism>
<dbReference type="PANTHER" id="PTHR47691:SF3">
    <property type="entry name" value="HTH-TYPE TRANSCRIPTIONAL REGULATOR RV0890C-RELATED"/>
    <property type="match status" value="1"/>
</dbReference>
<reference evidence="2" key="1">
    <citation type="journal article" date="2019" name="Int. J. Syst. Evol. Microbiol.">
        <title>The Global Catalogue of Microorganisms (GCM) 10K type strain sequencing project: providing services to taxonomists for standard genome sequencing and annotation.</title>
        <authorList>
            <consortium name="The Broad Institute Genomics Platform"/>
            <consortium name="The Broad Institute Genome Sequencing Center for Infectious Disease"/>
            <person name="Wu L."/>
            <person name="Ma J."/>
        </authorList>
    </citation>
    <scope>NUCLEOTIDE SEQUENCE [LARGE SCALE GENOMIC DNA]</scope>
    <source>
        <strain evidence="2">CGMCC 1.9106</strain>
    </source>
</reference>
<dbReference type="Gene3D" id="1.25.40.10">
    <property type="entry name" value="Tetratricopeptide repeat domain"/>
    <property type="match status" value="2"/>
</dbReference>
<dbReference type="Proteomes" id="UP001596392">
    <property type="component" value="Unassembled WGS sequence"/>
</dbReference>
<dbReference type="InterPro" id="IPR011990">
    <property type="entry name" value="TPR-like_helical_dom_sf"/>
</dbReference>
<name>A0ABW2H5K5_9ACTN</name>
<comment type="caution">
    <text evidence="1">The sequence shown here is derived from an EMBL/GenBank/DDBJ whole genome shotgun (WGS) entry which is preliminary data.</text>
</comment>